<reference evidence="4" key="1">
    <citation type="submission" date="2020-12" db="EMBL/GenBank/DDBJ databases">
        <title>Metabolic potential, ecology and presence of endohyphal bacteria is reflected in genomic diversity of Mucoromycotina.</title>
        <authorList>
            <person name="Muszewska A."/>
            <person name="Okrasinska A."/>
            <person name="Steczkiewicz K."/>
            <person name="Drgas O."/>
            <person name="Orlowska M."/>
            <person name="Perlinska-Lenart U."/>
            <person name="Aleksandrzak-Piekarczyk T."/>
            <person name="Szatraj K."/>
            <person name="Zielenkiewicz U."/>
            <person name="Pilsyk S."/>
            <person name="Malc E."/>
            <person name="Mieczkowski P."/>
            <person name="Kruszewska J.S."/>
            <person name="Biernat P."/>
            <person name="Pawlowska J."/>
        </authorList>
    </citation>
    <scope>NUCLEOTIDE SEQUENCE</scope>
    <source>
        <strain evidence="4">WA0000051536</strain>
    </source>
</reference>
<feature type="domain" description="EF-hand" evidence="3">
    <location>
        <begin position="88"/>
        <end position="123"/>
    </location>
</feature>
<dbReference type="AlphaFoldDB" id="A0A8H7Q7F1"/>
<evidence type="ECO:0000256" key="1">
    <source>
        <dbReference type="ARBA" id="ARBA00022737"/>
    </source>
</evidence>
<evidence type="ECO:0000256" key="2">
    <source>
        <dbReference type="ARBA" id="ARBA00022837"/>
    </source>
</evidence>
<sequence length="159" mass="17772">MNSYCAPHATIRASQVTVEEKQMFKEIFDAFAGNQSGNLTCAQAKEAVQAVVPYAPSYMVSRLESDYGLSLMWPDFEQFMTRVLLEINPLDEIRRVFEVIDSDRTGSINAQQLQKVMEATGEHPSLSEAEAMIQEAANTHSDKVTLNELITFLTSSDED</sequence>
<protein>
    <recommendedName>
        <fullName evidence="3">EF-hand domain-containing protein</fullName>
    </recommendedName>
</protein>
<keyword evidence="2" id="KW-0106">Calcium</keyword>
<dbReference type="EMBL" id="JAEPRA010000003">
    <property type="protein sequence ID" value="KAG2187382.1"/>
    <property type="molecule type" value="Genomic_DNA"/>
</dbReference>
<dbReference type="SMART" id="SM00054">
    <property type="entry name" value="EFh"/>
    <property type="match status" value="2"/>
</dbReference>
<dbReference type="GO" id="GO:0005509">
    <property type="term" value="F:calcium ion binding"/>
    <property type="evidence" value="ECO:0007669"/>
    <property type="project" value="InterPro"/>
</dbReference>
<organism evidence="4 5">
    <name type="scientific">Umbelopsis vinacea</name>
    <dbReference type="NCBI Taxonomy" id="44442"/>
    <lineage>
        <taxon>Eukaryota</taxon>
        <taxon>Fungi</taxon>
        <taxon>Fungi incertae sedis</taxon>
        <taxon>Mucoromycota</taxon>
        <taxon>Mucoromycotina</taxon>
        <taxon>Umbelopsidomycetes</taxon>
        <taxon>Umbelopsidales</taxon>
        <taxon>Umbelopsidaceae</taxon>
        <taxon>Umbelopsis</taxon>
    </lineage>
</organism>
<accession>A0A8H7Q7F1</accession>
<dbReference type="PANTHER" id="PTHR23048">
    <property type="entry name" value="MYOSIN LIGHT CHAIN 1, 3"/>
    <property type="match status" value="1"/>
</dbReference>
<dbReference type="GO" id="GO:0016460">
    <property type="term" value="C:myosin II complex"/>
    <property type="evidence" value="ECO:0007669"/>
    <property type="project" value="TreeGrafter"/>
</dbReference>
<dbReference type="PROSITE" id="PS50222">
    <property type="entry name" value="EF_HAND_2"/>
    <property type="match status" value="1"/>
</dbReference>
<dbReference type="InterPro" id="IPR050230">
    <property type="entry name" value="CALM/Myosin/TropC-like"/>
</dbReference>
<evidence type="ECO:0000313" key="5">
    <source>
        <dbReference type="Proteomes" id="UP000612746"/>
    </source>
</evidence>
<dbReference type="FunFam" id="1.10.238.10:FF:000003">
    <property type="entry name" value="Calmodulin A"/>
    <property type="match status" value="1"/>
</dbReference>
<dbReference type="OrthoDB" id="26525at2759"/>
<dbReference type="InterPro" id="IPR011992">
    <property type="entry name" value="EF-hand-dom_pair"/>
</dbReference>
<dbReference type="SUPFAM" id="SSF47473">
    <property type="entry name" value="EF-hand"/>
    <property type="match status" value="1"/>
</dbReference>
<keyword evidence="1" id="KW-0677">Repeat</keyword>
<dbReference type="Proteomes" id="UP000612746">
    <property type="component" value="Unassembled WGS sequence"/>
</dbReference>
<evidence type="ECO:0000313" key="4">
    <source>
        <dbReference type="EMBL" id="KAG2187382.1"/>
    </source>
</evidence>
<keyword evidence="5" id="KW-1185">Reference proteome</keyword>
<dbReference type="Pfam" id="PF13499">
    <property type="entry name" value="EF-hand_7"/>
    <property type="match status" value="1"/>
</dbReference>
<dbReference type="PANTHER" id="PTHR23048:SF59">
    <property type="entry name" value="EF-HAND SUPERFAMILY PROTEIN"/>
    <property type="match status" value="1"/>
</dbReference>
<gene>
    <name evidence="4" type="ORF">INT44_005068</name>
</gene>
<evidence type="ECO:0000259" key="3">
    <source>
        <dbReference type="PROSITE" id="PS50222"/>
    </source>
</evidence>
<dbReference type="Gene3D" id="1.10.238.10">
    <property type="entry name" value="EF-hand"/>
    <property type="match status" value="1"/>
</dbReference>
<dbReference type="CDD" id="cd00051">
    <property type="entry name" value="EFh"/>
    <property type="match status" value="1"/>
</dbReference>
<name>A0A8H7Q7F1_9FUNG</name>
<comment type="caution">
    <text evidence="4">The sequence shown here is derived from an EMBL/GenBank/DDBJ whole genome shotgun (WGS) entry which is preliminary data.</text>
</comment>
<proteinExistence type="predicted"/>
<dbReference type="InterPro" id="IPR002048">
    <property type="entry name" value="EF_hand_dom"/>
</dbReference>